<dbReference type="InterPro" id="IPR056179">
    <property type="entry name" value="DHQS_C"/>
</dbReference>
<reference evidence="5 6" key="1">
    <citation type="submission" date="2024-04" db="EMBL/GenBank/DDBJ databases">
        <title>Draft genome sequence of Sessilibacter corallicola NBRC 116591.</title>
        <authorList>
            <person name="Miyakawa T."/>
            <person name="Kusuya Y."/>
            <person name="Miura T."/>
        </authorList>
    </citation>
    <scope>NUCLEOTIDE SEQUENCE [LARGE SCALE GENOMIC DNA]</scope>
    <source>
        <strain evidence="5 6">KU-00831-HH</strain>
    </source>
</reference>
<dbReference type="Pfam" id="PF26558">
    <property type="entry name" value="DHQS_2nd"/>
    <property type="match status" value="1"/>
</dbReference>
<dbReference type="PANTHER" id="PTHR33563">
    <property type="match status" value="1"/>
</dbReference>
<keyword evidence="6" id="KW-1185">Reference proteome</keyword>
<dbReference type="Proteomes" id="UP001465153">
    <property type="component" value="Unassembled WGS sequence"/>
</dbReference>
<evidence type="ECO:0000259" key="4">
    <source>
        <dbReference type="Pfam" id="PF26558"/>
    </source>
</evidence>
<keyword evidence="1" id="KW-0028">Amino-acid biosynthesis</keyword>
<accession>A0ABQ0AB70</accession>
<evidence type="ECO:0008006" key="7">
    <source>
        <dbReference type="Google" id="ProtNLM"/>
    </source>
</evidence>
<evidence type="ECO:0000259" key="3">
    <source>
        <dbReference type="Pfam" id="PF01959"/>
    </source>
</evidence>
<feature type="domain" description="3-dehydroquinate synthase C-terminal" evidence="4">
    <location>
        <begin position="265"/>
        <end position="439"/>
    </location>
</feature>
<evidence type="ECO:0000313" key="5">
    <source>
        <dbReference type="EMBL" id="GAA6168910.1"/>
    </source>
</evidence>
<dbReference type="InterPro" id="IPR002812">
    <property type="entry name" value="DHQS"/>
</dbReference>
<evidence type="ECO:0000256" key="2">
    <source>
        <dbReference type="ARBA" id="ARBA00023141"/>
    </source>
</evidence>
<gene>
    <name evidence="5" type="ORF">NBRC116591_27210</name>
</gene>
<sequence>MTTVVEPELEKKNAVVADKSETESYMTDANLRNRTAVKLSNIEKQLKSKRDDLNGPVVWFDTAVLKTNTPNDEIYARIINLEYSGIVLYLNNIDAFIDTVPTRMLIILRLNSKEELAEFKKSKTATRFKKDKSKRLIVAYNDIDTLITLKEESLTTCYECYVDDQESLHSSIYDGLKADYLTILFKDPTNIPLELVIASLQKTNTILMKNIADSADVDDAIVTLGVMEYGAEGVIFSPTNHETLDNFVNRLANKQHPELPLQVGTVKATYPVGMGYRACIDTGTLFDDDEGMLVGSTSGGGILCCPEVYFLPYMELRPFRVNAGAVHSYVYNVNDRTDYMSELKAGSSVMLVNSKGRVRTAPVGRMKIEQRPLRLIEVVFPGGEEINVIMQDDWHVRIFSGDGKPLNISHLQPGDKVLGYTTESGRHVGIKIDESIIEK</sequence>
<dbReference type="Pfam" id="PF01959">
    <property type="entry name" value="DHQS"/>
    <property type="match status" value="1"/>
</dbReference>
<name>A0ABQ0AB70_9GAMM</name>
<comment type="caution">
    <text evidence="5">The sequence shown here is derived from an EMBL/GenBank/DDBJ whole genome shotgun (WGS) entry which is preliminary data.</text>
</comment>
<feature type="domain" description="3-dehydroquinate synthase N-terminal" evidence="3">
    <location>
        <begin position="135"/>
        <end position="247"/>
    </location>
</feature>
<keyword evidence="2" id="KW-0057">Aromatic amino acid biosynthesis</keyword>
<evidence type="ECO:0000313" key="6">
    <source>
        <dbReference type="Proteomes" id="UP001465153"/>
    </source>
</evidence>
<organism evidence="5 6">
    <name type="scientific">Sessilibacter corallicola</name>
    <dbReference type="NCBI Taxonomy" id="2904075"/>
    <lineage>
        <taxon>Bacteria</taxon>
        <taxon>Pseudomonadati</taxon>
        <taxon>Pseudomonadota</taxon>
        <taxon>Gammaproteobacteria</taxon>
        <taxon>Cellvibrionales</taxon>
        <taxon>Cellvibrionaceae</taxon>
        <taxon>Sessilibacter</taxon>
    </lineage>
</organism>
<dbReference type="RefSeq" id="WP_233088158.1">
    <property type="nucleotide sequence ID" value="NZ_BAABWN010000009.1"/>
</dbReference>
<dbReference type="PANTHER" id="PTHR33563:SF1">
    <property type="entry name" value="3-DEHYDROQUINATE SYNTHASE"/>
    <property type="match status" value="1"/>
</dbReference>
<protein>
    <recommendedName>
        <fullName evidence="7">3-dehydroquinate synthase</fullName>
    </recommendedName>
</protein>
<dbReference type="EMBL" id="BAABWN010000009">
    <property type="protein sequence ID" value="GAA6168910.1"/>
    <property type="molecule type" value="Genomic_DNA"/>
</dbReference>
<proteinExistence type="predicted"/>
<evidence type="ECO:0000256" key="1">
    <source>
        <dbReference type="ARBA" id="ARBA00022605"/>
    </source>
</evidence>
<dbReference type="InterPro" id="IPR030960">
    <property type="entry name" value="DHQS/DOIS_N"/>
</dbReference>